<feature type="compositionally biased region" description="Basic and acidic residues" evidence="1">
    <location>
        <begin position="53"/>
        <end position="69"/>
    </location>
</feature>
<feature type="compositionally biased region" description="Basic and acidic residues" evidence="1">
    <location>
        <begin position="253"/>
        <end position="265"/>
    </location>
</feature>
<proteinExistence type="predicted"/>
<dbReference type="AlphaFoldDB" id="A0ABD3KXG3"/>
<reference evidence="2 3" key="1">
    <citation type="submission" date="2024-11" db="EMBL/GenBank/DDBJ databases">
        <title>Chromosome-level genome assembly of Eucalyptus globulus Labill. provides insights into its genome evolution.</title>
        <authorList>
            <person name="Li X."/>
        </authorList>
    </citation>
    <scope>NUCLEOTIDE SEQUENCE [LARGE SCALE GENOMIC DNA]</scope>
    <source>
        <strain evidence="2">CL2024</strain>
        <tissue evidence="2">Fresh tender leaves</tissue>
    </source>
</reference>
<evidence type="ECO:0000313" key="2">
    <source>
        <dbReference type="EMBL" id="KAL3744410.1"/>
    </source>
</evidence>
<evidence type="ECO:0000313" key="3">
    <source>
        <dbReference type="Proteomes" id="UP001634007"/>
    </source>
</evidence>
<feature type="compositionally biased region" description="Basic and acidic residues" evidence="1">
    <location>
        <begin position="235"/>
        <end position="244"/>
    </location>
</feature>
<feature type="region of interest" description="Disordered" evidence="1">
    <location>
        <begin position="92"/>
        <end position="183"/>
    </location>
</feature>
<sequence length="292" mass="32847">MASRASGQPEVSGCVVEGERRWPRAGISERWCRGRATVPSRANGEPEVSRGAVEGERRWPRPSSRDQRQWRRGRPAVASRLEGDRRWRRAEMENGRAKRSAAVLSRASEGGLDPRAEINGSGVEGDRRWRRDSRATGGGVEQRWRTDGQRGQPRCCRGRAKVASSPRPSSRDQRQWLRGRPAVASRLEGDRRWRRAEMENGRAKRSAAVLSRRAKVASSPRPSSRDQRASGSGVKGDRRWRQDSRATGGGVEQRWRTDGQRENSVKTKSVVCVDSVEEAREYLIWGGFLSPN</sequence>
<gene>
    <name evidence="2" type="ORF">ACJRO7_013646</name>
</gene>
<feature type="region of interest" description="Disordered" evidence="1">
    <location>
        <begin position="38"/>
        <end position="79"/>
    </location>
</feature>
<feature type="compositionally biased region" description="Basic and acidic residues" evidence="1">
    <location>
        <begin position="124"/>
        <end position="134"/>
    </location>
</feature>
<comment type="caution">
    <text evidence="2">The sequence shown here is derived from an EMBL/GenBank/DDBJ whole genome shotgun (WGS) entry which is preliminary data.</text>
</comment>
<accession>A0ABD3KXG3</accession>
<organism evidence="2 3">
    <name type="scientific">Eucalyptus globulus</name>
    <name type="common">Tasmanian blue gum</name>
    <dbReference type="NCBI Taxonomy" id="34317"/>
    <lineage>
        <taxon>Eukaryota</taxon>
        <taxon>Viridiplantae</taxon>
        <taxon>Streptophyta</taxon>
        <taxon>Embryophyta</taxon>
        <taxon>Tracheophyta</taxon>
        <taxon>Spermatophyta</taxon>
        <taxon>Magnoliopsida</taxon>
        <taxon>eudicotyledons</taxon>
        <taxon>Gunneridae</taxon>
        <taxon>Pentapetalae</taxon>
        <taxon>rosids</taxon>
        <taxon>malvids</taxon>
        <taxon>Myrtales</taxon>
        <taxon>Myrtaceae</taxon>
        <taxon>Myrtoideae</taxon>
        <taxon>Eucalypteae</taxon>
        <taxon>Eucalyptus</taxon>
    </lineage>
</organism>
<keyword evidence="3" id="KW-1185">Reference proteome</keyword>
<name>A0ABD3KXG3_EUCGL</name>
<dbReference type="Proteomes" id="UP001634007">
    <property type="component" value="Unassembled WGS sequence"/>
</dbReference>
<evidence type="ECO:0000256" key="1">
    <source>
        <dbReference type="SAM" id="MobiDB-lite"/>
    </source>
</evidence>
<dbReference type="EMBL" id="JBJKBG010000003">
    <property type="protein sequence ID" value="KAL3744410.1"/>
    <property type="molecule type" value="Genomic_DNA"/>
</dbReference>
<feature type="region of interest" description="Disordered" evidence="1">
    <location>
        <begin position="195"/>
        <end position="268"/>
    </location>
</feature>
<protein>
    <submittedName>
        <fullName evidence="2">Uncharacterized protein</fullName>
    </submittedName>
</protein>